<dbReference type="SUPFAM" id="SSF103473">
    <property type="entry name" value="MFS general substrate transporter"/>
    <property type="match status" value="1"/>
</dbReference>
<dbReference type="AlphaFoldDB" id="A0A9D2AVY6"/>
<dbReference type="PANTHER" id="PTHR11328">
    <property type="entry name" value="MAJOR FACILITATOR SUPERFAMILY DOMAIN-CONTAINING PROTEIN"/>
    <property type="match status" value="1"/>
</dbReference>
<feature type="compositionally biased region" description="Basic and acidic residues" evidence="1">
    <location>
        <begin position="593"/>
        <end position="613"/>
    </location>
</feature>
<feature type="region of interest" description="Disordered" evidence="1">
    <location>
        <begin position="554"/>
        <end position="613"/>
    </location>
</feature>
<feature type="transmembrane region" description="Helical" evidence="2">
    <location>
        <begin position="27"/>
        <end position="48"/>
    </location>
</feature>
<organism evidence="3 4">
    <name type="scientific">Candidatus Borkfalkia faecavium</name>
    <dbReference type="NCBI Taxonomy" id="2838508"/>
    <lineage>
        <taxon>Bacteria</taxon>
        <taxon>Bacillati</taxon>
        <taxon>Bacillota</taxon>
        <taxon>Clostridia</taxon>
        <taxon>Christensenellales</taxon>
        <taxon>Christensenellaceae</taxon>
        <taxon>Candidatus Borkfalkia</taxon>
    </lineage>
</organism>
<sequence length="638" mass="70156">MTQANALSGRAWNSRVRSQNVTGTEKWLGYLAGPCGALLFNAVMATYLNVYYTDVLGLGGLFLVVFPVISKVIDAVTNVIMGYVIDRTRTKQGKARPWLLLSAPLVAVTGVLLFVVPSGDDILQIAWVMISYNLYYSIAYTIYNMSHNLMVPLSTRNTAQRGVLAVFNNISTIMMSGIVVALVFPMAVMPALGTSKGLWIAVMSVLACISLPLVLVEYYFTKERVTAESSGQEEKKIPFALQLKAIFTDKYMLLLLGYFLLYTLTSQLKNVALPYYCNYVLGTYSDGITQTLVSVLGGIPMGIGIFAVWPLAKKFGKKNVTVAGFVIYAVGSAVCWMAPTNLPVVLVGQFIKNIGGLPCAYVFMALFADALDNLEWKNGFRCDGIAMSAYSVIITAAAGLVTGIFNGGLWAADYIAPETVAAMPAVTDAIQKVITNADGTFSVIYNQPEAVTTVFILFFVGLEAIAGLVYAVMLLPVTVEKTVDKKLVIIRARQRAACEARGEVWAEPEVRAAEEQKRLDAEAEEYYRKELKERCQKKGLDYEAELAKHTEALRAKEEKQAEKERAAKEKAAKKAERLAQKREAKLAAMTPEQARRAQERKAAREARDEAAWQREKAAGELVYQKMQTQLAAAEEKEH</sequence>
<feature type="compositionally biased region" description="Basic and acidic residues" evidence="1">
    <location>
        <begin position="554"/>
        <end position="585"/>
    </location>
</feature>
<feature type="transmembrane region" description="Helical" evidence="2">
    <location>
        <begin position="454"/>
        <end position="477"/>
    </location>
</feature>
<dbReference type="PANTHER" id="PTHR11328:SF24">
    <property type="entry name" value="MAJOR FACILITATOR SUPERFAMILY (MFS) PROFILE DOMAIN-CONTAINING PROTEIN"/>
    <property type="match status" value="1"/>
</dbReference>
<dbReference type="Proteomes" id="UP000886847">
    <property type="component" value="Unassembled WGS sequence"/>
</dbReference>
<feature type="transmembrane region" description="Helical" evidence="2">
    <location>
        <begin position="97"/>
        <end position="116"/>
    </location>
</feature>
<feature type="transmembrane region" description="Helical" evidence="2">
    <location>
        <begin position="60"/>
        <end position="85"/>
    </location>
</feature>
<dbReference type="GO" id="GO:0008643">
    <property type="term" value="P:carbohydrate transport"/>
    <property type="evidence" value="ECO:0007669"/>
    <property type="project" value="InterPro"/>
</dbReference>
<proteinExistence type="predicted"/>
<evidence type="ECO:0000256" key="1">
    <source>
        <dbReference type="SAM" id="MobiDB-lite"/>
    </source>
</evidence>
<dbReference type="InterPro" id="IPR036259">
    <property type="entry name" value="MFS_trans_sf"/>
</dbReference>
<evidence type="ECO:0000313" key="4">
    <source>
        <dbReference type="Proteomes" id="UP000886847"/>
    </source>
</evidence>
<keyword evidence="2" id="KW-0812">Transmembrane</keyword>
<accession>A0A9D2AVY6</accession>
<dbReference type="GO" id="GO:0015293">
    <property type="term" value="F:symporter activity"/>
    <property type="evidence" value="ECO:0007669"/>
    <property type="project" value="InterPro"/>
</dbReference>
<feature type="transmembrane region" description="Helical" evidence="2">
    <location>
        <begin position="198"/>
        <end position="220"/>
    </location>
</feature>
<evidence type="ECO:0000313" key="3">
    <source>
        <dbReference type="EMBL" id="HIX51116.1"/>
    </source>
</evidence>
<evidence type="ECO:0000256" key="2">
    <source>
        <dbReference type="SAM" id="Phobius"/>
    </source>
</evidence>
<comment type="caution">
    <text evidence="3">The sequence shown here is derived from an EMBL/GenBank/DDBJ whole genome shotgun (WGS) entry which is preliminary data.</text>
</comment>
<feature type="transmembrane region" description="Helical" evidence="2">
    <location>
        <begin position="122"/>
        <end position="143"/>
    </location>
</feature>
<keyword evidence="2" id="KW-1133">Transmembrane helix</keyword>
<feature type="transmembrane region" description="Helical" evidence="2">
    <location>
        <begin position="389"/>
        <end position="412"/>
    </location>
</feature>
<dbReference type="Gene3D" id="1.20.1250.20">
    <property type="entry name" value="MFS general substrate transporter like domains"/>
    <property type="match status" value="2"/>
</dbReference>
<feature type="transmembrane region" description="Helical" evidence="2">
    <location>
        <begin position="320"/>
        <end position="339"/>
    </location>
</feature>
<reference evidence="3" key="1">
    <citation type="journal article" date="2021" name="PeerJ">
        <title>Extensive microbial diversity within the chicken gut microbiome revealed by metagenomics and culture.</title>
        <authorList>
            <person name="Gilroy R."/>
            <person name="Ravi A."/>
            <person name="Getino M."/>
            <person name="Pursley I."/>
            <person name="Horton D.L."/>
            <person name="Alikhan N.F."/>
            <person name="Baker D."/>
            <person name="Gharbi K."/>
            <person name="Hall N."/>
            <person name="Watson M."/>
            <person name="Adriaenssens E.M."/>
            <person name="Foster-Nyarko E."/>
            <person name="Jarju S."/>
            <person name="Secka A."/>
            <person name="Antonio M."/>
            <person name="Oren A."/>
            <person name="Chaudhuri R.R."/>
            <person name="La Ragione R."/>
            <person name="Hildebrand F."/>
            <person name="Pallen M.J."/>
        </authorList>
    </citation>
    <scope>NUCLEOTIDE SEQUENCE</scope>
    <source>
        <strain evidence="3">2189</strain>
    </source>
</reference>
<feature type="transmembrane region" description="Helical" evidence="2">
    <location>
        <begin position="288"/>
        <end position="308"/>
    </location>
</feature>
<feature type="transmembrane region" description="Helical" evidence="2">
    <location>
        <begin position="163"/>
        <end position="186"/>
    </location>
</feature>
<protein>
    <submittedName>
        <fullName evidence="3">MFS transporter</fullName>
    </submittedName>
</protein>
<dbReference type="Pfam" id="PF13347">
    <property type="entry name" value="MFS_2"/>
    <property type="match status" value="1"/>
</dbReference>
<keyword evidence="2" id="KW-0472">Membrane</keyword>
<gene>
    <name evidence="3" type="ORF">H9851_07550</name>
</gene>
<dbReference type="EMBL" id="DXEW01000036">
    <property type="protein sequence ID" value="HIX51116.1"/>
    <property type="molecule type" value="Genomic_DNA"/>
</dbReference>
<dbReference type="GO" id="GO:0005886">
    <property type="term" value="C:plasma membrane"/>
    <property type="evidence" value="ECO:0007669"/>
    <property type="project" value="TreeGrafter"/>
</dbReference>
<reference evidence="3" key="2">
    <citation type="submission" date="2021-04" db="EMBL/GenBank/DDBJ databases">
        <authorList>
            <person name="Gilroy R."/>
        </authorList>
    </citation>
    <scope>NUCLEOTIDE SEQUENCE</scope>
    <source>
        <strain evidence="3">2189</strain>
    </source>
</reference>
<name>A0A9D2AVY6_9FIRM</name>
<dbReference type="InterPro" id="IPR039672">
    <property type="entry name" value="MFS_2"/>
</dbReference>
<feature type="transmembrane region" description="Helical" evidence="2">
    <location>
        <begin position="345"/>
        <end position="368"/>
    </location>
</feature>
<feature type="transmembrane region" description="Helical" evidence="2">
    <location>
        <begin position="251"/>
        <end position="268"/>
    </location>
</feature>